<reference evidence="2" key="1">
    <citation type="submission" date="2023-08" db="EMBL/GenBank/DDBJ databases">
        <authorList>
            <person name="Audoor S."/>
            <person name="Bilcke G."/>
        </authorList>
    </citation>
    <scope>NUCLEOTIDE SEQUENCE</scope>
</reference>
<organism evidence="2 3">
    <name type="scientific">Cylindrotheca closterium</name>
    <dbReference type="NCBI Taxonomy" id="2856"/>
    <lineage>
        <taxon>Eukaryota</taxon>
        <taxon>Sar</taxon>
        <taxon>Stramenopiles</taxon>
        <taxon>Ochrophyta</taxon>
        <taxon>Bacillariophyta</taxon>
        <taxon>Bacillariophyceae</taxon>
        <taxon>Bacillariophycidae</taxon>
        <taxon>Bacillariales</taxon>
        <taxon>Bacillariaceae</taxon>
        <taxon>Cylindrotheca</taxon>
    </lineage>
</organism>
<dbReference type="AlphaFoldDB" id="A0AAD2JIF2"/>
<dbReference type="SUPFAM" id="SSF160104">
    <property type="entry name" value="Acetoacetate decarboxylase-like"/>
    <property type="match status" value="1"/>
</dbReference>
<evidence type="ECO:0000313" key="3">
    <source>
        <dbReference type="Proteomes" id="UP001295423"/>
    </source>
</evidence>
<evidence type="ECO:0000256" key="1">
    <source>
        <dbReference type="SAM" id="SignalP"/>
    </source>
</evidence>
<sequence length="295" mass="32377">MMNGSNLVRALVSWLILLVCVEGFSKSTVQSQSSRVETRRNLFNLLEKTQPSSTENGLDPEYPWSFTGRLWFRPALTRVPSGPNDPRPPSSVTILNLFGWTLGGTVALEYDESPVGPYKEYVTMGAAVFKRGAIGQWGSKLFVSTQPAEDVCRKTWSVPAALANIDFGEDSTDSLTVQSAPGIRAPEKQNIRLSGWKNARILGENPTSSKRFPAQGLPVLWTPSIKALWTPFVPLPLTKSDTSKLPLHRLRLSASAIRLTICAQKPSDGLGIPIPIGLLVDNVLIEISRQQEEPL</sequence>
<proteinExistence type="predicted"/>
<protein>
    <submittedName>
        <fullName evidence="2">Uncharacterized protein</fullName>
    </submittedName>
</protein>
<dbReference type="Proteomes" id="UP001295423">
    <property type="component" value="Unassembled WGS sequence"/>
</dbReference>
<name>A0AAD2JIF2_9STRA</name>
<feature type="chain" id="PRO_5042231068" evidence="1">
    <location>
        <begin position="24"/>
        <end position="295"/>
    </location>
</feature>
<dbReference type="InterPro" id="IPR023375">
    <property type="entry name" value="ADC_dom_sf"/>
</dbReference>
<dbReference type="InterPro" id="IPR039343">
    <property type="entry name" value="NDX1-like"/>
</dbReference>
<dbReference type="PANTHER" id="PTHR35467:SF2">
    <property type="entry name" value="PROTEIN NEOXANTHIN-DEFICIENT 1"/>
    <property type="match status" value="1"/>
</dbReference>
<accession>A0AAD2JIF2</accession>
<gene>
    <name evidence="2" type="ORF">CYCCA115_LOCUS14307</name>
</gene>
<evidence type="ECO:0000313" key="2">
    <source>
        <dbReference type="EMBL" id="CAJ1953704.1"/>
    </source>
</evidence>
<keyword evidence="3" id="KW-1185">Reference proteome</keyword>
<dbReference type="EMBL" id="CAKOGP040001836">
    <property type="protein sequence ID" value="CAJ1953704.1"/>
    <property type="molecule type" value="Genomic_DNA"/>
</dbReference>
<keyword evidence="1" id="KW-0732">Signal</keyword>
<feature type="signal peptide" evidence="1">
    <location>
        <begin position="1"/>
        <end position="23"/>
    </location>
</feature>
<dbReference type="PANTHER" id="PTHR35467">
    <property type="match status" value="1"/>
</dbReference>
<comment type="caution">
    <text evidence="2">The sequence shown here is derived from an EMBL/GenBank/DDBJ whole genome shotgun (WGS) entry which is preliminary data.</text>
</comment>